<reference evidence="3" key="1">
    <citation type="submission" date="2016-06" db="UniProtKB">
        <authorList>
            <consortium name="WormBaseParasite"/>
        </authorList>
    </citation>
    <scope>IDENTIFICATION</scope>
</reference>
<sequence length="140" mass="15568">MSFSALRQIARPGSLCLFRSPLLSTPRTISNCLLRNPSTPVFLVNSCGVRTTCRPSSSGIDESTIPDTVKKMTERLFQGDRRSLAQAITLLESTNLDRRREGQYILDRCMNYLGEQETATGKYTIRIGESVVGLPVCFCD</sequence>
<accession>A0A183AIK4</accession>
<name>A0A183AIK4_9TREM</name>
<dbReference type="Proteomes" id="UP000272942">
    <property type="component" value="Unassembled WGS sequence"/>
</dbReference>
<dbReference type="Gene3D" id="1.20.5.170">
    <property type="match status" value="1"/>
</dbReference>
<organism evidence="3">
    <name type="scientific">Echinostoma caproni</name>
    <dbReference type="NCBI Taxonomy" id="27848"/>
    <lineage>
        <taxon>Eukaryota</taxon>
        <taxon>Metazoa</taxon>
        <taxon>Spiralia</taxon>
        <taxon>Lophotrochozoa</taxon>
        <taxon>Platyhelminthes</taxon>
        <taxon>Trematoda</taxon>
        <taxon>Digenea</taxon>
        <taxon>Plagiorchiida</taxon>
        <taxon>Echinostomata</taxon>
        <taxon>Echinostomatoidea</taxon>
        <taxon>Echinostomatidae</taxon>
        <taxon>Echinostoma</taxon>
    </lineage>
</organism>
<protein>
    <submittedName>
        <fullName evidence="3">Proline dehydrogenase</fullName>
    </submittedName>
</protein>
<keyword evidence="2" id="KW-1185">Reference proteome</keyword>
<dbReference type="EMBL" id="UZAN01043833">
    <property type="protein sequence ID" value="VDP79354.1"/>
    <property type="molecule type" value="Genomic_DNA"/>
</dbReference>
<gene>
    <name evidence="1" type="ORF">ECPE_LOCUS6789</name>
</gene>
<evidence type="ECO:0000313" key="1">
    <source>
        <dbReference type="EMBL" id="VDP79354.1"/>
    </source>
</evidence>
<dbReference type="AlphaFoldDB" id="A0A183AIK4"/>
<evidence type="ECO:0000313" key="3">
    <source>
        <dbReference type="WBParaSite" id="ECPE_0000680201-mRNA-1"/>
    </source>
</evidence>
<reference evidence="1 2" key="2">
    <citation type="submission" date="2018-11" db="EMBL/GenBank/DDBJ databases">
        <authorList>
            <consortium name="Pathogen Informatics"/>
        </authorList>
    </citation>
    <scope>NUCLEOTIDE SEQUENCE [LARGE SCALE GENOMIC DNA]</scope>
    <source>
        <strain evidence="1 2">Egypt</strain>
    </source>
</reference>
<dbReference type="WBParaSite" id="ECPE_0000680201-mRNA-1">
    <property type="protein sequence ID" value="ECPE_0000680201-mRNA-1"/>
    <property type="gene ID" value="ECPE_0000680201"/>
</dbReference>
<proteinExistence type="predicted"/>
<evidence type="ECO:0000313" key="2">
    <source>
        <dbReference type="Proteomes" id="UP000272942"/>
    </source>
</evidence>